<evidence type="ECO:0000313" key="2">
    <source>
        <dbReference type="Proteomes" id="UP000232222"/>
    </source>
</evidence>
<accession>A0A2K8NTW7</accession>
<reference evidence="1 2" key="1">
    <citation type="submission" date="2017-11" db="EMBL/GenBank/DDBJ databases">
        <title>Genome sequence of Entomoplasma freundtii BARC 318 (ATCC 51999).</title>
        <authorList>
            <person name="Lo W.-S."/>
            <person name="Gasparich G.E."/>
            <person name="Kuo C.-H."/>
        </authorList>
    </citation>
    <scope>NUCLEOTIDE SEQUENCE [LARGE SCALE GENOMIC DNA]</scope>
    <source>
        <strain evidence="1 2">BARC 318</strain>
    </source>
</reference>
<keyword evidence="2" id="KW-1185">Reference proteome</keyword>
<evidence type="ECO:0000313" key="1">
    <source>
        <dbReference type="EMBL" id="ATZ16201.1"/>
    </source>
</evidence>
<gene>
    <name evidence="1" type="ORF">EFREU_v1c01740</name>
</gene>
<dbReference type="EMBL" id="CP024962">
    <property type="protein sequence ID" value="ATZ16201.1"/>
    <property type="molecule type" value="Genomic_DNA"/>
</dbReference>
<dbReference type="AlphaFoldDB" id="A0A2K8NTW7"/>
<dbReference type="Proteomes" id="UP000232222">
    <property type="component" value="Chromosome"/>
</dbReference>
<dbReference type="KEGG" id="efr:EFREU_v1c01740"/>
<sequence length="281" mass="33366">MNKAMSTTIDANGTQRGLDDYRILIEDEILLLKYEPEFQNIDLAGQIRRRWEGNNRDVALFNQWLTFKFATLVPSFVSLNEEQTNAVNETLILRFFTLSIVILKMREIEAQASEEHQALIIGNFSQKLKRIINTSVEMLREREFPNFILRLEQKNLPDFIESWFKDFKVVIQNFDKVLNLTKLEDILEEIYLVYEFVTDFLDYLDETEFEILEDEVQDINIILSWILYLHGILYNLLLVIEKVFDSEEQESNLELLPLKEILEEHDSRLEMMRLLSNELTN</sequence>
<protein>
    <submittedName>
        <fullName evidence="1">Uncharacterized protein</fullName>
    </submittedName>
</protein>
<dbReference type="RefSeq" id="WP_100609158.1">
    <property type="nucleotide sequence ID" value="NZ_CP024962.1"/>
</dbReference>
<name>A0A2K8NTW7_9MOLU</name>
<organism evidence="1 2">
    <name type="scientific">Entomoplasma freundtii</name>
    <dbReference type="NCBI Taxonomy" id="74700"/>
    <lineage>
        <taxon>Bacteria</taxon>
        <taxon>Bacillati</taxon>
        <taxon>Mycoplasmatota</taxon>
        <taxon>Mollicutes</taxon>
        <taxon>Entomoplasmatales</taxon>
        <taxon>Entomoplasmataceae</taxon>
        <taxon>Entomoplasma</taxon>
    </lineage>
</organism>
<proteinExistence type="predicted"/>